<keyword evidence="6" id="KW-1185">Reference proteome</keyword>
<evidence type="ECO:0000256" key="3">
    <source>
        <dbReference type="ARBA" id="ARBA00023163"/>
    </source>
</evidence>
<dbReference type="CDD" id="cd01392">
    <property type="entry name" value="HTH_LacI"/>
    <property type="match status" value="1"/>
</dbReference>
<dbReference type="InterPro" id="IPR028082">
    <property type="entry name" value="Peripla_BP_I"/>
</dbReference>
<dbReference type="Proteomes" id="UP000311713">
    <property type="component" value="Unassembled WGS sequence"/>
</dbReference>
<dbReference type="Gene3D" id="1.10.260.40">
    <property type="entry name" value="lambda repressor-like DNA-binding domains"/>
    <property type="match status" value="1"/>
</dbReference>
<dbReference type="PROSITE" id="PS50932">
    <property type="entry name" value="HTH_LACI_2"/>
    <property type="match status" value="1"/>
</dbReference>
<dbReference type="InterPro" id="IPR046335">
    <property type="entry name" value="LacI/GalR-like_sensor"/>
</dbReference>
<dbReference type="AlphaFoldDB" id="A0A5C4UY31"/>
<protein>
    <submittedName>
        <fullName evidence="5">LacI family transcriptional regulator</fullName>
    </submittedName>
</protein>
<dbReference type="Gene3D" id="3.40.50.2300">
    <property type="match status" value="2"/>
</dbReference>
<dbReference type="EMBL" id="VDGT01000013">
    <property type="protein sequence ID" value="TNM28418.1"/>
    <property type="molecule type" value="Genomic_DNA"/>
</dbReference>
<dbReference type="PANTHER" id="PTHR30146:SF109">
    <property type="entry name" value="HTH-TYPE TRANSCRIPTIONAL REGULATOR GALS"/>
    <property type="match status" value="1"/>
</dbReference>
<dbReference type="GO" id="GO:0003700">
    <property type="term" value="F:DNA-binding transcription factor activity"/>
    <property type="evidence" value="ECO:0007669"/>
    <property type="project" value="TreeGrafter"/>
</dbReference>
<dbReference type="PROSITE" id="PS00356">
    <property type="entry name" value="HTH_LACI_1"/>
    <property type="match status" value="1"/>
</dbReference>
<proteinExistence type="predicted"/>
<keyword evidence="1" id="KW-0805">Transcription regulation</keyword>
<dbReference type="Pfam" id="PF13377">
    <property type="entry name" value="Peripla_BP_3"/>
    <property type="match status" value="1"/>
</dbReference>
<organism evidence="5 6">
    <name type="scientific">Streptomyces sedi</name>
    <dbReference type="NCBI Taxonomy" id="555059"/>
    <lineage>
        <taxon>Bacteria</taxon>
        <taxon>Bacillati</taxon>
        <taxon>Actinomycetota</taxon>
        <taxon>Actinomycetes</taxon>
        <taxon>Kitasatosporales</taxon>
        <taxon>Streptomycetaceae</taxon>
        <taxon>Streptomyces</taxon>
    </lineage>
</organism>
<dbReference type="SUPFAM" id="SSF53822">
    <property type="entry name" value="Periplasmic binding protein-like I"/>
    <property type="match status" value="1"/>
</dbReference>
<comment type="caution">
    <text evidence="5">The sequence shown here is derived from an EMBL/GenBank/DDBJ whole genome shotgun (WGS) entry which is preliminary data.</text>
</comment>
<evidence type="ECO:0000313" key="5">
    <source>
        <dbReference type="EMBL" id="TNM28418.1"/>
    </source>
</evidence>
<dbReference type="Pfam" id="PF00356">
    <property type="entry name" value="LacI"/>
    <property type="match status" value="1"/>
</dbReference>
<dbReference type="InterPro" id="IPR000843">
    <property type="entry name" value="HTH_LacI"/>
</dbReference>
<dbReference type="RefSeq" id="WP_139646474.1">
    <property type="nucleotide sequence ID" value="NZ_BAAAZS010000040.1"/>
</dbReference>
<dbReference type="SMART" id="SM00354">
    <property type="entry name" value="HTH_LACI"/>
    <property type="match status" value="1"/>
</dbReference>
<evidence type="ECO:0000313" key="6">
    <source>
        <dbReference type="Proteomes" id="UP000311713"/>
    </source>
</evidence>
<dbReference type="PANTHER" id="PTHR30146">
    <property type="entry name" value="LACI-RELATED TRANSCRIPTIONAL REPRESSOR"/>
    <property type="match status" value="1"/>
</dbReference>
<name>A0A5C4UY31_9ACTN</name>
<dbReference type="CDD" id="cd06288">
    <property type="entry name" value="PBP1_sucrose_transcription_regulator"/>
    <property type="match status" value="1"/>
</dbReference>
<keyword evidence="2" id="KW-0238">DNA-binding</keyword>
<gene>
    <name evidence="5" type="ORF">FH715_17835</name>
</gene>
<evidence type="ECO:0000259" key="4">
    <source>
        <dbReference type="PROSITE" id="PS50932"/>
    </source>
</evidence>
<dbReference type="GO" id="GO:0000976">
    <property type="term" value="F:transcription cis-regulatory region binding"/>
    <property type="evidence" value="ECO:0007669"/>
    <property type="project" value="TreeGrafter"/>
</dbReference>
<dbReference type="SUPFAM" id="SSF47413">
    <property type="entry name" value="lambda repressor-like DNA-binding domains"/>
    <property type="match status" value="1"/>
</dbReference>
<evidence type="ECO:0000256" key="2">
    <source>
        <dbReference type="ARBA" id="ARBA00023125"/>
    </source>
</evidence>
<dbReference type="OrthoDB" id="59108at2"/>
<keyword evidence="3" id="KW-0804">Transcription</keyword>
<dbReference type="InterPro" id="IPR010982">
    <property type="entry name" value="Lambda_DNA-bd_dom_sf"/>
</dbReference>
<sequence length="341" mass="36663">MSDEQRAVTITEVAARAGVSISTASKALNRRGQLRNETRERVFAAANELGYQPNALARSLVQRRSYTVGLLSTESADRFNIPLHLGLENALGAGRVAVFLCDGRADPERERFYLESLLSRRVDGIVVTGVRTDARPPLAGVPLPVPVVYAYSRSSDPGDLSVLPDDEQGGRLAAEHLLAAGRRTFAHVTGPPEYAAVRDRLTGFRAALAEAGVPLPDERVRFGPWREEFGRAATAELLAGLPDVDAVFCGNDLLARGALDTLRESGRRVPEDVGVVGFDNWGVLAEGARPPLTSVDMDLQGLGELAARRLLSLIEGNRESGLVRQPCRLEVRDSGGGPAVR</sequence>
<feature type="domain" description="HTH lacI-type" evidence="4">
    <location>
        <begin position="8"/>
        <end position="62"/>
    </location>
</feature>
<reference evidence="5 6" key="1">
    <citation type="submission" date="2019-06" db="EMBL/GenBank/DDBJ databases">
        <title>Draft genome of Streptomyces sedi sp. JCM16909.</title>
        <authorList>
            <person name="Klykleung N."/>
            <person name="Tanasupawat S."/>
            <person name="Kudo T."/>
            <person name="Yuki M."/>
            <person name="Ohkuma M."/>
        </authorList>
    </citation>
    <scope>NUCLEOTIDE SEQUENCE [LARGE SCALE GENOMIC DNA]</scope>
    <source>
        <strain evidence="5 6">JCM 16909</strain>
    </source>
</reference>
<evidence type="ECO:0000256" key="1">
    <source>
        <dbReference type="ARBA" id="ARBA00023015"/>
    </source>
</evidence>
<accession>A0A5C4UY31</accession>